<name>F5YH69_TREPZ</name>
<reference evidence="1 2" key="2">
    <citation type="journal article" date="2011" name="ISME J.">
        <title>RNA-seq reveals cooperative metabolic interactions between two termite-gut spirochete species in co-culture.</title>
        <authorList>
            <person name="Rosenthal A.Z."/>
            <person name="Matson E.G."/>
            <person name="Eldar A."/>
            <person name="Leadbetter J.R."/>
        </authorList>
    </citation>
    <scope>NUCLEOTIDE SEQUENCE [LARGE SCALE GENOMIC DNA]</scope>
    <source>
        <strain evidence="2">ATCC BAA-887 / DSM 12427 / ZAS-2</strain>
    </source>
</reference>
<dbReference type="EMBL" id="CP001843">
    <property type="protein sequence ID" value="AEF83622.1"/>
    <property type="molecule type" value="Genomic_DNA"/>
</dbReference>
<sequence>MPGTFLDKMERDTRELSKFLGIPFTGKSVTAGKSWLSGCHRRR</sequence>
<evidence type="ECO:0000313" key="1">
    <source>
        <dbReference type="EMBL" id="AEF83622.1"/>
    </source>
</evidence>
<protein>
    <submittedName>
        <fullName evidence="1">Uncharacterized protein</fullName>
    </submittedName>
</protein>
<dbReference type="AlphaFoldDB" id="F5YH69"/>
<proteinExistence type="predicted"/>
<accession>F5YH69</accession>
<organism evidence="1 2">
    <name type="scientific">Treponema primitia (strain ATCC BAA-887 / DSM 12427 / ZAS-2)</name>
    <dbReference type="NCBI Taxonomy" id="545694"/>
    <lineage>
        <taxon>Bacteria</taxon>
        <taxon>Pseudomonadati</taxon>
        <taxon>Spirochaetota</taxon>
        <taxon>Spirochaetia</taxon>
        <taxon>Spirochaetales</taxon>
        <taxon>Treponemataceae</taxon>
        <taxon>Treponema</taxon>
    </lineage>
</organism>
<dbReference type="HOGENOM" id="CLU_3241063_0_0_12"/>
<gene>
    <name evidence="1" type="ordered locus">TREPR_1137</name>
</gene>
<evidence type="ECO:0000313" key="2">
    <source>
        <dbReference type="Proteomes" id="UP000009223"/>
    </source>
</evidence>
<dbReference type="KEGG" id="tpi:TREPR_1137"/>
<dbReference type="Proteomes" id="UP000009223">
    <property type="component" value="Chromosome"/>
</dbReference>
<reference evidence="2" key="1">
    <citation type="submission" date="2009-12" db="EMBL/GenBank/DDBJ databases">
        <title>Complete sequence of Treponema primitia strain ZAS-2.</title>
        <authorList>
            <person name="Tetu S.G."/>
            <person name="Matson E."/>
            <person name="Ren Q."/>
            <person name="Seshadri R."/>
            <person name="Elbourne L."/>
            <person name="Hassan K.A."/>
            <person name="Durkin A."/>
            <person name="Radune D."/>
            <person name="Mohamoud Y."/>
            <person name="Shay R."/>
            <person name="Jin S."/>
            <person name="Zhang X."/>
            <person name="Lucey K."/>
            <person name="Ballor N.R."/>
            <person name="Ottesen E."/>
            <person name="Rosenthal R."/>
            <person name="Allen A."/>
            <person name="Leadbetter J.R."/>
            <person name="Paulsen I.T."/>
        </authorList>
    </citation>
    <scope>NUCLEOTIDE SEQUENCE [LARGE SCALE GENOMIC DNA]</scope>
    <source>
        <strain evidence="2">ATCC BAA-887 / DSM 12427 / ZAS-2</strain>
    </source>
</reference>
<keyword evidence="2" id="KW-1185">Reference proteome</keyword>